<dbReference type="OrthoDB" id="5984265at2759"/>
<dbReference type="InterPro" id="IPR050122">
    <property type="entry name" value="RTK"/>
</dbReference>
<dbReference type="Pfam" id="PF22540">
    <property type="entry name" value="RET_CRD"/>
    <property type="match status" value="1"/>
</dbReference>
<dbReference type="InterPro" id="IPR011009">
    <property type="entry name" value="Kinase-like_dom_sf"/>
</dbReference>
<comment type="subcellular location">
    <subcellularLocation>
        <location evidence="1">Membrane</location>
        <topology evidence="1">Single-pass membrane protein</topology>
    </subcellularLocation>
</comment>
<evidence type="ECO:0000256" key="2">
    <source>
        <dbReference type="ARBA" id="ARBA00051243"/>
    </source>
</evidence>
<keyword evidence="3" id="KW-0067">ATP-binding</keyword>
<dbReference type="CDD" id="cd11304">
    <property type="entry name" value="Cadherin_repeat"/>
    <property type="match status" value="1"/>
</dbReference>
<proteinExistence type="predicted"/>
<dbReference type="InterPro" id="IPR020635">
    <property type="entry name" value="Tyr_kinase_cat_dom"/>
</dbReference>
<dbReference type="KEGG" id="spu:105437406"/>
<dbReference type="OMA" id="DASYNTT"/>
<dbReference type="GeneID" id="105437406"/>
<dbReference type="PROSITE" id="PS00109">
    <property type="entry name" value="PROTEIN_KINASE_TYR"/>
    <property type="match status" value="1"/>
</dbReference>
<dbReference type="Proteomes" id="UP000007110">
    <property type="component" value="Unassembled WGS sequence"/>
</dbReference>
<dbReference type="CTD" id="5979"/>
<dbReference type="EnsemblMetazoa" id="XM_030980125">
    <property type="protein sequence ID" value="XP_030835985"/>
    <property type="gene ID" value="LOC105437406"/>
</dbReference>
<reference evidence="7" key="1">
    <citation type="submission" date="2015-02" db="EMBL/GenBank/DDBJ databases">
        <title>Genome sequencing for Strongylocentrotus purpuratus.</title>
        <authorList>
            <person name="Murali S."/>
            <person name="Liu Y."/>
            <person name="Vee V."/>
            <person name="English A."/>
            <person name="Wang M."/>
            <person name="Skinner E."/>
            <person name="Han Y."/>
            <person name="Muzny D.M."/>
            <person name="Worley K.C."/>
            <person name="Gibbs R.A."/>
        </authorList>
    </citation>
    <scope>NUCLEOTIDE SEQUENCE</scope>
</reference>
<dbReference type="SUPFAM" id="SSF56112">
    <property type="entry name" value="Protein kinase-like (PK-like)"/>
    <property type="match status" value="1"/>
</dbReference>
<dbReference type="GO" id="GO:0004714">
    <property type="term" value="F:transmembrane receptor protein tyrosine kinase activity"/>
    <property type="evidence" value="ECO:0000318"/>
    <property type="project" value="GO_Central"/>
</dbReference>
<dbReference type="PROSITE" id="PS50011">
    <property type="entry name" value="PROTEIN_KINASE_DOM"/>
    <property type="match status" value="1"/>
</dbReference>
<dbReference type="InParanoid" id="A0A7M7NG05"/>
<dbReference type="GO" id="GO:0007169">
    <property type="term" value="P:cell surface receptor protein tyrosine kinase signaling pathway"/>
    <property type="evidence" value="ECO:0000318"/>
    <property type="project" value="GO_Central"/>
</dbReference>
<feature type="binding site" evidence="3">
    <location>
        <position position="648"/>
    </location>
    <ligand>
        <name>ATP</name>
        <dbReference type="ChEBI" id="CHEBI:30616"/>
    </ligand>
</feature>
<feature type="domain" description="Protein kinase" evidence="5">
    <location>
        <begin position="614"/>
        <end position="908"/>
    </location>
</feature>
<organism evidence="6 7">
    <name type="scientific">Strongylocentrotus purpuratus</name>
    <name type="common">Purple sea urchin</name>
    <dbReference type="NCBI Taxonomy" id="7668"/>
    <lineage>
        <taxon>Eukaryota</taxon>
        <taxon>Metazoa</taxon>
        <taxon>Echinodermata</taxon>
        <taxon>Eleutherozoa</taxon>
        <taxon>Echinozoa</taxon>
        <taxon>Echinoidea</taxon>
        <taxon>Euechinoidea</taxon>
        <taxon>Echinacea</taxon>
        <taxon>Camarodonta</taxon>
        <taxon>Echinidea</taxon>
        <taxon>Strongylocentrotidae</taxon>
        <taxon>Strongylocentrotus</taxon>
    </lineage>
</organism>
<dbReference type="PRINTS" id="PR00109">
    <property type="entry name" value="TYRKINASE"/>
</dbReference>
<feature type="transmembrane region" description="Helical" evidence="4">
    <location>
        <begin position="529"/>
        <end position="548"/>
    </location>
</feature>
<dbReference type="GO" id="GO:0005886">
    <property type="term" value="C:plasma membrane"/>
    <property type="evidence" value="ECO:0000318"/>
    <property type="project" value="GO_Central"/>
</dbReference>
<dbReference type="InterPro" id="IPR055162">
    <property type="entry name" value="RET_CRD"/>
</dbReference>
<dbReference type="GO" id="GO:0043235">
    <property type="term" value="C:receptor complex"/>
    <property type="evidence" value="ECO:0000318"/>
    <property type="project" value="GO_Central"/>
</dbReference>
<keyword evidence="4" id="KW-1133">Transmembrane helix</keyword>
<dbReference type="InterPro" id="IPR017441">
    <property type="entry name" value="Protein_kinase_ATP_BS"/>
</dbReference>
<evidence type="ECO:0000313" key="7">
    <source>
        <dbReference type="Proteomes" id="UP000007110"/>
    </source>
</evidence>
<protein>
    <recommendedName>
        <fullName evidence="5">Protein kinase domain-containing protein</fullName>
    </recommendedName>
</protein>
<dbReference type="InterPro" id="IPR001245">
    <property type="entry name" value="Ser-Thr/Tyr_kinase_cat_dom"/>
</dbReference>
<evidence type="ECO:0000256" key="1">
    <source>
        <dbReference type="ARBA" id="ARBA00004167"/>
    </source>
</evidence>
<dbReference type="CDD" id="cd00192">
    <property type="entry name" value="PTKc"/>
    <property type="match status" value="1"/>
</dbReference>
<keyword evidence="4" id="KW-0812">Transmembrane</keyword>
<dbReference type="GO" id="GO:0005524">
    <property type="term" value="F:ATP binding"/>
    <property type="evidence" value="ECO:0007669"/>
    <property type="project" value="UniProtKB-UniRule"/>
</dbReference>
<name>A0A7M7NG05_STRPU</name>
<dbReference type="Pfam" id="PF07714">
    <property type="entry name" value="PK_Tyr_Ser-Thr"/>
    <property type="match status" value="1"/>
</dbReference>
<keyword evidence="3" id="KW-0547">Nucleotide-binding</keyword>
<dbReference type="PANTHER" id="PTHR24416">
    <property type="entry name" value="TYROSINE-PROTEIN KINASE RECEPTOR"/>
    <property type="match status" value="1"/>
</dbReference>
<keyword evidence="7" id="KW-1185">Reference proteome</keyword>
<dbReference type="InterPro" id="IPR000719">
    <property type="entry name" value="Prot_kinase_dom"/>
</dbReference>
<dbReference type="AlphaFoldDB" id="A0A7M7NG05"/>
<dbReference type="Gene3D" id="1.10.510.10">
    <property type="entry name" value="Transferase(Phosphotransferase) domain 1"/>
    <property type="match status" value="1"/>
</dbReference>
<dbReference type="PROSITE" id="PS00107">
    <property type="entry name" value="PROTEIN_KINASE_ATP"/>
    <property type="match status" value="1"/>
</dbReference>
<dbReference type="RefSeq" id="XP_030835985.1">
    <property type="nucleotide sequence ID" value="XM_030980125.1"/>
</dbReference>
<dbReference type="SMART" id="SM00219">
    <property type="entry name" value="TyrKc"/>
    <property type="match status" value="1"/>
</dbReference>
<dbReference type="Gene3D" id="3.30.200.20">
    <property type="entry name" value="Phosphorylase Kinase, domain 1"/>
    <property type="match status" value="1"/>
</dbReference>
<accession>A0A7M7NG05</accession>
<dbReference type="FunFam" id="1.10.510.10:FF:000462">
    <property type="entry name" value="Receptor tyrosine kinase"/>
    <property type="match status" value="1"/>
</dbReference>
<dbReference type="FunCoup" id="A0A7M7NG05">
    <property type="interactions" value="463"/>
</dbReference>
<dbReference type="PANTHER" id="PTHR24416:SF617">
    <property type="entry name" value="RET ONCOGENE, ISOFORM A"/>
    <property type="match status" value="1"/>
</dbReference>
<comment type="catalytic activity">
    <reaction evidence="2">
        <text>L-tyrosyl-[protein] + ATP = O-phospho-L-tyrosyl-[protein] + ADP + H(+)</text>
        <dbReference type="Rhea" id="RHEA:10596"/>
        <dbReference type="Rhea" id="RHEA-COMP:10136"/>
        <dbReference type="Rhea" id="RHEA-COMP:20101"/>
        <dbReference type="ChEBI" id="CHEBI:15378"/>
        <dbReference type="ChEBI" id="CHEBI:30616"/>
        <dbReference type="ChEBI" id="CHEBI:46858"/>
        <dbReference type="ChEBI" id="CHEBI:61978"/>
        <dbReference type="ChEBI" id="CHEBI:456216"/>
        <dbReference type="EC" id="2.7.10.1"/>
    </reaction>
</comment>
<evidence type="ECO:0000259" key="5">
    <source>
        <dbReference type="PROSITE" id="PS50011"/>
    </source>
</evidence>
<keyword evidence="4" id="KW-0472">Membrane</keyword>
<dbReference type="FunFam" id="3.30.200.20:FF:000234">
    <property type="entry name" value="Proto-oncogene tyrosine-protein kinase receptor Ret"/>
    <property type="match status" value="1"/>
</dbReference>
<evidence type="ECO:0000256" key="3">
    <source>
        <dbReference type="PROSITE-ProRule" id="PRU10141"/>
    </source>
</evidence>
<evidence type="ECO:0000313" key="6">
    <source>
        <dbReference type="EnsemblMetazoa" id="XP_030835985"/>
    </source>
</evidence>
<evidence type="ECO:0000256" key="4">
    <source>
        <dbReference type="SAM" id="Phobius"/>
    </source>
</evidence>
<dbReference type="InterPro" id="IPR008266">
    <property type="entry name" value="Tyr_kinase_AS"/>
</dbReference>
<reference evidence="6" key="2">
    <citation type="submission" date="2021-01" db="UniProtKB">
        <authorList>
            <consortium name="EnsemblMetazoa"/>
        </authorList>
    </citation>
    <scope>IDENTIFICATION</scope>
</reference>
<sequence>MATVPNLTYGNDIRLPVRATAHLCGKVSEGSTWIRLKVRHREPSCMCRISSVMRIHESEFPTQSLAFLYQPTGNPGSEVAGSTTFEISSENLDSIFSIDNTTGELSMRTFNGIHTNQTIHHITVRCLRVDENGAILKENSQNLTLCVDASYNTTVQGRVMYSRHKGDLVLNQTIAHHQYRSWVRHAEVSIIGGEVARETFGIRKGIVDGPEEHDKTLIEIYLLRTIPRDLSGPVEFVVRIDGHGCGRHSNETARGGRTLDIALNVTIWPVVNYESTVYSNITAGSRIVDLSSALSTSKRPLRFVNEEYWHSMFELQETMGIVYVTNRTALRLIAPRNVTLYVECGSLGDVLNAGIIINLTITIEKTDLQTCRVGDSCSRHRNRADCLTHCGMGSMHGHCSWRGGGMQRAMSTLYATCTPDVKTCPDNRCDLVEMENRNDICPQDCTTRPDGFQRPINKSLPGIQVAIGPCWCYAGGGCMCMGADTRPPPIGKPAGPTLPIIRFPSITTTKEPVPLQEDPGDELCGPECYLGVCAGVFLTALITIILAVRKRRARRHQRRAYTSSIFKPPIDAPNTTRASMVLAEYADEMTSGRSFGFKGRFEQDSKWEFPLDKLLFEDELGEGHFGRVVRAQALSIRGHTGYTTVAVKMLKRDTATSAELHDLLTELELLKLLNHTNVIRLLGACIPKDPFETCVIVEYCKYGCLREFLRLNRKKALYTEYSISNESSSIPGLSRGKDVIKRFDIGFKEIASFAWQICKGMHYISSLKVVHRDLAARNVLVAEGLLLKISDFGLTRDVYERGLYERQSKSLLPVKWMAVEALYDNVFTVKSDVWSFGILLWEIVTMGAIPYPGVTAERLCQLLRDGYRMDRPEECSEELYTIMKQCWSDDPQERPSFEKLGLQFEKMLEETMYV</sequence>